<dbReference type="Proteomes" id="UP000054379">
    <property type="component" value="Unassembled WGS sequence"/>
</dbReference>
<dbReference type="PANTHER" id="PTHR13284:SF9">
    <property type="entry name" value="SELENOCYSTEINE INSERTION SEQUENCE-BINDING PROTEIN 2"/>
    <property type="match status" value="1"/>
</dbReference>
<dbReference type="Gene3D" id="3.30.1330.30">
    <property type="match status" value="1"/>
</dbReference>
<name>A0A091NUV5_HALAL</name>
<keyword evidence="1" id="KW-0175">Coiled coil</keyword>
<proteinExistence type="predicted"/>
<dbReference type="EMBL" id="KK641318">
    <property type="protein sequence ID" value="KFP96180.1"/>
    <property type="molecule type" value="Genomic_DNA"/>
</dbReference>
<evidence type="ECO:0000256" key="2">
    <source>
        <dbReference type="SAM" id="MobiDB-lite"/>
    </source>
</evidence>
<gene>
    <name evidence="4" type="ORF">N329_12730</name>
</gene>
<dbReference type="InterPro" id="IPR004038">
    <property type="entry name" value="Ribosomal_eL8/eL30/eS12/Gad45"/>
</dbReference>
<feature type="region of interest" description="Disordered" evidence="2">
    <location>
        <begin position="180"/>
        <end position="204"/>
    </location>
</feature>
<dbReference type="GO" id="GO:0001514">
    <property type="term" value="P:selenocysteine incorporation"/>
    <property type="evidence" value="ECO:0007669"/>
    <property type="project" value="UniProtKB-ARBA"/>
</dbReference>
<evidence type="ECO:0000313" key="5">
    <source>
        <dbReference type="Proteomes" id="UP000054379"/>
    </source>
</evidence>
<protein>
    <submittedName>
        <fullName evidence="4">Selenocysteine insertion sequence-binding protein 2</fullName>
    </submittedName>
</protein>
<feature type="region of interest" description="Disordered" evidence="2">
    <location>
        <begin position="358"/>
        <end position="458"/>
    </location>
</feature>
<dbReference type="GO" id="GO:0043021">
    <property type="term" value="F:ribonucleoprotein complex binding"/>
    <property type="evidence" value="ECO:0007669"/>
    <property type="project" value="TreeGrafter"/>
</dbReference>
<dbReference type="AlphaFoldDB" id="A0A091NUV5"/>
<dbReference type="Pfam" id="PF01248">
    <property type="entry name" value="Ribosomal_L7Ae"/>
    <property type="match status" value="1"/>
</dbReference>
<feature type="non-terminal residue" evidence="4">
    <location>
        <position position="861"/>
    </location>
</feature>
<feature type="region of interest" description="Disordered" evidence="2">
    <location>
        <begin position="492"/>
        <end position="536"/>
    </location>
</feature>
<dbReference type="GO" id="GO:0035368">
    <property type="term" value="F:selenocysteine insertion sequence binding"/>
    <property type="evidence" value="ECO:0007669"/>
    <property type="project" value="InterPro"/>
</dbReference>
<evidence type="ECO:0000313" key="4">
    <source>
        <dbReference type="EMBL" id="KFP96180.1"/>
    </source>
</evidence>
<feature type="coiled-coil region" evidence="1">
    <location>
        <begin position="766"/>
        <end position="793"/>
    </location>
</feature>
<dbReference type="InterPro" id="IPR029064">
    <property type="entry name" value="Ribosomal_eL30-like_sf"/>
</dbReference>
<feature type="compositionally biased region" description="Polar residues" evidence="2">
    <location>
        <begin position="447"/>
        <end position="456"/>
    </location>
</feature>
<dbReference type="GO" id="GO:1990904">
    <property type="term" value="C:ribonucleoprotein complex"/>
    <property type="evidence" value="ECO:0007669"/>
    <property type="project" value="TreeGrafter"/>
</dbReference>
<dbReference type="SUPFAM" id="SSF55315">
    <property type="entry name" value="L30e-like"/>
    <property type="match status" value="1"/>
</dbReference>
<organism evidence="4 5">
    <name type="scientific">Haliaeetus albicilla</name>
    <name type="common">White-tailed sea-eagle</name>
    <name type="synonym">Falco albicilla</name>
    <dbReference type="NCBI Taxonomy" id="8969"/>
    <lineage>
        <taxon>Eukaryota</taxon>
        <taxon>Metazoa</taxon>
        <taxon>Chordata</taxon>
        <taxon>Craniata</taxon>
        <taxon>Vertebrata</taxon>
        <taxon>Euteleostomi</taxon>
        <taxon>Archelosauria</taxon>
        <taxon>Archosauria</taxon>
        <taxon>Dinosauria</taxon>
        <taxon>Saurischia</taxon>
        <taxon>Theropoda</taxon>
        <taxon>Coelurosauria</taxon>
        <taxon>Aves</taxon>
        <taxon>Neognathae</taxon>
        <taxon>Neoaves</taxon>
        <taxon>Telluraves</taxon>
        <taxon>Accipitrimorphae</taxon>
        <taxon>Accipitriformes</taxon>
        <taxon>Accipitridae</taxon>
        <taxon>Accipitrinae</taxon>
        <taxon>Haliaeetus</taxon>
    </lineage>
</organism>
<dbReference type="InterPro" id="IPR040051">
    <property type="entry name" value="SECISBP2"/>
</dbReference>
<feature type="non-terminal residue" evidence="4">
    <location>
        <position position="1"/>
    </location>
</feature>
<dbReference type="FunFam" id="3.30.1330.30:FF:000004">
    <property type="entry name" value="selenocysteine insertion sequence-binding protein 2"/>
    <property type="match status" value="1"/>
</dbReference>
<feature type="compositionally biased region" description="Basic and acidic residues" evidence="2">
    <location>
        <begin position="147"/>
        <end position="165"/>
    </location>
</feature>
<dbReference type="GO" id="GO:0003730">
    <property type="term" value="F:mRNA 3'-UTR binding"/>
    <property type="evidence" value="ECO:0007669"/>
    <property type="project" value="TreeGrafter"/>
</dbReference>
<evidence type="ECO:0000256" key="1">
    <source>
        <dbReference type="SAM" id="Coils"/>
    </source>
</evidence>
<evidence type="ECO:0000259" key="3">
    <source>
        <dbReference type="Pfam" id="PF01248"/>
    </source>
</evidence>
<sequence>KKRFVSQGIKLSAEVKPFVPKHAAVTVAWSEPSEACVFPRYLTTCYPFVQEPSLDKQQVYAEDLPWDDFSSLSQCPSHSVLGDPAFREYSSCSYSPDVVSNVYPVAGSQYHSNNSTHSNGSAIVSESAEQTYPIRQESKNLSKQRRSKEGEKKLDKKRHDGDDSSVRIVNRTSFQTSACSRDSVKPDRFNKTTNKKSTQTPKPESLAVPTFEATILDFHKSQSLGSSEILNVQHKSGPVCAAESNIACLSQPQMSLLLNTEVILTFPLASLRIQKGQVNLLKCVEGPSKDKVIPEALKSCDNVFSLNTVLDVSAQPHVSWAMVLSQPPKKIVSSPASEGGIEINQFLMVTPCDFFQQSETKNDASETEPEEGSEKKKKKKKKKKKTKSPTDVEKPQNEPTKVQEPPRIEDAEEFPDLAAASDRRNRLGSQKSSFTPSVRKQSEETSRSSGKKSQIPVQLDLGGMLAVLEQKQQTEKSKQSSKPVVLSVGGAIPLLSKEPATATKSHRLNQGKMPHNPLDSSAPLVKKGKQREVPKAKRPTPLKKIILKEREQRKQQHLLEQTAVPKDEDNICQSTENITEDETLLQDSQAAVPAAQVAEGFLENTGIKDSTESSMSSKQLTFSLPKIHSRNFRDYCSQVLSKEVDSCVTDLLKELVRFQDRLYQKDPVKAKIKRRLVMGLREVLKHLKLKKLKCVIISPNCEKIQSKGGLDETLHNIIDCACEQNIPFVFALNRKALGRCVNKAVPVSVVGIFSYDGAQDHFHRMVQLTTEARKAYKDMIAALEEEAEGGLRETQPSILTTDYEKNGLSETVKTSSKDSDEDVPNYIKIWKRKLEEEYNPYALELEKSAAADMVIVNSEEH</sequence>
<feature type="compositionally biased region" description="Basic residues" evidence="2">
    <location>
        <begin position="375"/>
        <end position="387"/>
    </location>
</feature>
<feature type="compositionally biased region" description="Polar residues" evidence="2">
    <location>
        <begin position="191"/>
        <end position="202"/>
    </location>
</feature>
<feature type="compositionally biased region" description="Polar residues" evidence="2">
    <location>
        <begin position="427"/>
        <end position="439"/>
    </location>
</feature>
<dbReference type="PANTHER" id="PTHR13284">
    <property type="entry name" value="GH01354P"/>
    <property type="match status" value="1"/>
</dbReference>
<feature type="domain" description="Ribosomal protein eL8/eL30/eS12/Gadd45" evidence="3">
    <location>
        <begin position="667"/>
        <end position="760"/>
    </location>
</feature>
<reference evidence="4 5" key="1">
    <citation type="submission" date="2014-04" db="EMBL/GenBank/DDBJ databases">
        <title>Genome evolution of avian class.</title>
        <authorList>
            <person name="Zhang G."/>
            <person name="Li C."/>
        </authorList>
    </citation>
    <scope>NUCLEOTIDE SEQUENCE [LARGE SCALE GENOMIC DNA]</scope>
    <source>
        <strain evidence="4">BGI_N329</strain>
    </source>
</reference>
<feature type="region of interest" description="Disordered" evidence="2">
    <location>
        <begin position="130"/>
        <end position="168"/>
    </location>
</feature>
<dbReference type="GO" id="GO:0005739">
    <property type="term" value="C:mitochondrion"/>
    <property type="evidence" value="ECO:0007669"/>
    <property type="project" value="TreeGrafter"/>
</dbReference>
<accession>A0A091NUV5</accession>
<feature type="region of interest" description="Disordered" evidence="2">
    <location>
        <begin position="466"/>
        <end position="485"/>
    </location>
</feature>